<feature type="compositionally biased region" description="Low complexity" evidence="1">
    <location>
        <begin position="9"/>
        <end position="20"/>
    </location>
</feature>
<dbReference type="InterPro" id="IPR018777">
    <property type="entry name" value="Replication_initiator_prot_A"/>
</dbReference>
<feature type="region of interest" description="Disordered" evidence="1">
    <location>
        <begin position="1"/>
        <end position="22"/>
    </location>
</feature>
<evidence type="ECO:0000313" key="3">
    <source>
        <dbReference type="Proteomes" id="UP000248916"/>
    </source>
</evidence>
<reference evidence="2 3" key="1">
    <citation type="submission" date="2018-06" db="EMBL/GenBank/DDBJ databases">
        <title>Genomic Encyclopedia of Archaeal and Bacterial Type Strains, Phase II (KMG-II): from individual species to whole genera.</title>
        <authorList>
            <person name="Goeker M."/>
        </authorList>
    </citation>
    <scope>NUCLEOTIDE SEQUENCE [LARGE SCALE GENOMIC DNA]</scope>
    <source>
        <strain evidence="2 3">DSM 22009</strain>
    </source>
</reference>
<name>A0A2W7N2R4_9RHOB</name>
<proteinExistence type="predicted"/>
<dbReference type="AlphaFoldDB" id="A0A2W7N2R4"/>
<dbReference type="Pfam" id="PF10134">
    <property type="entry name" value="RPA"/>
    <property type="match status" value="1"/>
</dbReference>
<comment type="caution">
    <text evidence="2">The sequence shown here is derived from an EMBL/GenBank/DDBJ whole genome shotgun (WGS) entry which is preliminary data.</text>
</comment>
<gene>
    <name evidence="2" type="ORF">LX81_02914</name>
</gene>
<dbReference type="Proteomes" id="UP000248916">
    <property type="component" value="Unassembled WGS sequence"/>
</dbReference>
<organism evidence="2 3">
    <name type="scientific">Palleronia aestuarii</name>
    <dbReference type="NCBI Taxonomy" id="568105"/>
    <lineage>
        <taxon>Bacteria</taxon>
        <taxon>Pseudomonadati</taxon>
        <taxon>Pseudomonadota</taxon>
        <taxon>Alphaproteobacteria</taxon>
        <taxon>Rhodobacterales</taxon>
        <taxon>Roseobacteraceae</taxon>
        <taxon>Palleronia</taxon>
    </lineage>
</organism>
<keyword evidence="3" id="KW-1185">Reference proteome</keyword>
<sequence length="363" mass="41536">MVCEISNLGGDPSSDGGRSPLLPDRHPSPSFFVCDVLDAVPKGDLASMEHPIFSLSTKPDTRLRRYEQGDQFVEVTPSVKGLATVHDRDILIYCISQIITALNDGRKVERTLRLKAHDLLTATNRMTNGQAYEGLKAALERLRGTTISTNIKTGGTEALDVFGLIERARVVRETRDGRMQDIEIVLSDWVFNAIEAREVLTLHRDYFRLRKPLERRMYELARKHCGHQPEWSIGIDRLREKCGSTSTLKEFRRLVRSIVDQDEAHGHMPDYAVCLVEREEDVEKVVFTNRQTMVPARVTTAAPPPPLPCDVYDEARQVAPGWDVHRLEQEWRTWCMEKDFTPRHPVQNFLKFCESWTDRRGQA</sequence>
<dbReference type="EMBL" id="QKZL01000014">
    <property type="protein sequence ID" value="PZX14331.1"/>
    <property type="molecule type" value="Genomic_DNA"/>
</dbReference>
<accession>A0A2W7N2R4</accession>
<dbReference type="RefSeq" id="WP_111538015.1">
    <property type="nucleotide sequence ID" value="NZ_QKZL01000014.1"/>
</dbReference>
<evidence type="ECO:0000313" key="2">
    <source>
        <dbReference type="EMBL" id="PZX14331.1"/>
    </source>
</evidence>
<dbReference type="OrthoDB" id="581589at2"/>
<evidence type="ECO:0000256" key="1">
    <source>
        <dbReference type="SAM" id="MobiDB-lite"/>
    </source>
</evidence>
<protein>
    <submittedName>
        <fullName evidence="2">Plasmid replication initiation protein</fullName>
    </submittedName>
</protein>